<feature type="compositionally biased region" description="Polar residues" evidence="1">
    <location>
        <begin position="1"/>
        <end position="29"/>
    </location>
</feature>
<dbReference type="EMBL" id="CABIJS010000011">
    <property type="protein sequence ID" value="VUZ39113.1"/>
    <property type="molecule type" value="Genomic_DNA"/>
</dbReference>
<reference evidence="2 4" key="2">
    <citation type="submission" date="2018-11" db="EMBL/GenBank/DDBJ databases">
        <authorList>
            <consortium name="Pathogen Informatics"/>
        </authorList>
    </citation>
    <scope>NUCLEOTIDE SEQUENCE [LARGE SCALE GENOMIC DNA]</scope>
</reference>
<dbReference type="AlphaFoldDB" id="A0A0R3STD3"/>
<evidence type="ECO:0000256" key="1">
    <source>
        <dbReference type="SAM" id="MobiDB-lite"/>
    </source>
</evidence>
<reference evidence="3 5" key="3">
    <citation type="submission" date="2019-07" db="EMBL/GenBank/DDBJ databases">
        <authorList>
            <person name="Jastrzebski P J."/>
            <person name="Paukszto L."/>
            <person name="Jastrzebski P J."/>
        </authorList>
    </citation>
    <scope>NUCLEOTIDE SEQUENCE [LARGE SCALE GENOMIC DNA]</scope>
    <source>
        <strain evidence="3 5">WMS-il1</strain>
    </source>
</reference>
<evidence type="ECO:0000313" key="6">
    <source>
        <dbReference type="WBParaSite" id="HDID_0000865701-mRNA-1"/>
    </source>
</evidence>
<dbReference type="Proteomes" id="UP000274504">
    <property type="component" value="Unassembled WGS sequence"/>
</dbReference>
<feature type="region of interest" description="Disordered" evidence="1">
    <location>
        <begin position="1"/>
        <end position="72"/>
    </location>
</feature>
<dbReference type="Proteomes" id="UP000321570">
    <property type="component" value="Unassembled WGS sequence"/>
</dbReference>
<dbReference type="EMBL" id="UYSG01011118">
    <property type="protein sequence ID" value="VDL60973.1"/>
    <property type="molecule type" value="Genomic_DNA"/>
</dbReference>
<proteinExistence type="predicted"/>
<evidence type="ECO:0000313" key="5">
    <source>
        <dbReference type="Proteomes" id="UP000321570"/>
    </source>
</evidence>
<keyword evidence="5" id="KW-1185">Reference proteome</keyword>
<evidence type="ECO:0000313" key="2">
    <source>
        <dbReference type="EMBL" id="VDL60973.1"/>
    </source>
</evidence>
<protein>
    <submittedName>
        <fullName evidence="6">Activated cdc42 kinase 1</fullName>
    </submittedName>
</protein>
<evidence type="ECO:0000313" key="3">
    <source>
        <dbReference type="EMBL" id="VUZ39113.1"/>
    </source>
</evidence>
<dbReference type="WBParaSite" id="HDID_0000865701-mRNA-1">
    <property type="protein sequence ID" value="HDID_0000865701-mRNA-1"/>
    <property type="gene ID" value="HDID_0000865701"/>
</dbReference>
<gene>
    <name evidence="2" type="ORF">HDID_LOCUS8655</name>
    <name evidence="3" type="ORF">WMSIL1_LOCUS424</name>
</gene>
<feature type="compositionally biased region" description="Polar residues" evidence="1">
    <location>
        <begin position="50"/>
        <end position="60"/>
    </location>
</feature>
<dbReference type="OrthoDB" id="635774at2759"/>
<name>A0A0R3STD3_HYMDI</name>
<accession>A0A0R3STD3</accession>
<sequence>MSSKTSARSEFSTASEVSANSLKETSSPIHQYFHFDRLRRTKSMPKRSQPENPKLTSSLPEPSPPKPDNFKGFNRAKSRFFHSCRVSKSEKGEKSTKSPFSPTFSKYGELQYGSRFSLMSETGTIASSLSFDEKGEDRFSSRGNTCSYVHPMLAELEAEITTPLPPPRACPYWLKSALEKSQDSTDSSSKAPFQNPVDIASLAASVYSEDGSFLNYFDEVSDGAEDVRIYPVMQNGVKISDTHYWVINPPKSRSKQRQGTGVSFRDGMNFNCVGRPTSLSAKVIDDNRSHYENLPDISACSSPGTNQSGDEFQSIKLRRGRSECHKEVLRLVQQTLVEKLQYEVPTARLDECQAVLIGSSWNFQKAERRLKVELLCRMWYVSKASCERLLERLNWNFDEACELLRNSGNIRQIPSSHSLISTSSGVSASVTPDNSPGIVYLNNSSPPIHD</sequence>
<reference evidence="6" key="1">
    <citation type="submission" date="2017-02" db="UniProtKB">
        <authorList>
            <consortium name="WormBaseParasite"/>
        </authorList>
    </citation>
    <scope>IDENTIFICATION</scope>
</reference>
<evidence type="ECO:0000313" key="4">
    <source>
        <dbReference type="Proteomes" id="UP000274504"/>
    </source>
</evidence>
<organism evidence="6">
    <name type="scientific">Hymenolepis diminuta</name>
    <name type="common">Rat tapeworm</name>
    <dbReference type="NCBI Taxonomy" id="6216"/>
    <lineage>
        <taxon>Eukaryota</taxon>
        <taxon>Metazoa</taxon>
        <taxon>Spiralia</taxon>
        <taxon>Lophotrochozoa</taxon>
        <taxon>Platyhelminthes</taxon>
        <taxon>Cestoda</taxon>
        <taxon>Eucestoda</taxon>
        <taxon>Cyclophyllidea</taxon>
        <taxon>Hymenolepididae</taxon>
        <taxon>Hymenolepis</taxon>
    </lineage>
</organism>